<dbReference type="STRING" id="6336.A0A0V0RBV6"/>
<sequence length="108" mass="12238">MHGNVKENTTACNTKYGQISDHNQIDREVLHLEVPDAIRVSESVIPFEEVSCFENFKVTVGGSIINAEIFKHHLIKYYELCRSQNSFLHEHILEPLNSNLVAGVISET</sequence>
<dbReference type="EMBL" id="JYDL01000994">
    <property type="protein sequence ID" value="KRX11988.1"/>
    <property type="molecule type" value="Genomic_DNA"/>
</dbReference>
<protein>
    <submittedName>
        <fullName evidence="1">B3 domain-containing protein</fullName>
    </submittedName>
</protein>
<dbReference type="Proteomes" id="UP000054630">
    <property type="component" value="Unassembled WGS sequence"/>
</dbReference>
<organism evidence="1 2">
    <name type="scientific">Trichinella nelsoni</name>
    <dbReference type="NCBI Taxonomy" id="6336"/>
    <lineage>
        <taxon>Eukaryota</taxon>
        <taxon>Metazoa</taxon>
        <taxon>Ecdysozoa</taxon>
        <taxon>Nematoda</taxon>
        <taxon>Enoplea</taxon>
        <taxon>Dorylaimia</taxon>
        <taxon>Trichinellida</taxon>
        <taxon>Trichinellidae</taxon>
        <taxon>Trichinella</taxon>
    </lineage>
</organism>
<evidence type="ECO:0000313" key="1">
    <source>
        <dbReference type="EMBL" id="KRX11988.1"/>
    </source>
</evidence>
<proteinExistence type="predicted"/>
<evidence type="ECO:0000313" key="2">
    <source>
        <dbReference type="Proteomes" id="UP000054630"/>
    </source>
</evidence>
<dbReference type="AlphaFoldDB" id="A0A0V0RBV6"/>
<dbReference type="OrthoDB" id="1909330at2759"/>
<keyword evidence="2" id="KW-1185">Reference proteome</keyword>
<gene>
    <name evidence="1" type="ORF">T07_320</name>
</gene>
<feature type="non-terminal residue" evidence="1">
    <location>
        <position position="108"/>
    </location>
</feature>
<reference evidence="1 2" key="1">
    <citation type="submission" date="2015-01" db="EMBL/GenBank/DDBJ databases">
        <title>Evolution of Trichinella species and genotypes.</title>
        <authorList>
            <person name="Korhonen P.K."/>
            <person name="Edoardo P."/>
            <person name="Giuseppe L.R."/>
            <person name="Gasser R.B."/>
        </authorList>
    </citation>
    <scope>NUCLEOTIDE SEQUENCE [LARGE SCALE GENOMIC DNA]</scope>
    <source>
        <strain evidence="1">ISS37</strain>
    </source>
</reference>
<comment type="caution">
    <text evidence="1">The sequence shown here is derived from an EMBL/GenBank/DDBJ whole genome shotgun (WGS) entry which is preliminary data.</text>
</comment>
<accession>A0A0V0RBV6</accession>
<name>A0A0V0RBV6_9BILA</name>